<gene>
    <name evidence="4" type="ORF">CFBP5473_24870</name>
    <name evidence="5" type="ORF">J5285_23520</name>
</gene>
<dbReference type="CDD" id="cd01448">
    <property type="entry name" value="TST_Repeat_1"/>
    <property type="match status" value="1"/>
</dbReference>
<geneLocation type="plasmid" evidence="5 7">
    <name>pTiAF3.44</name>
</geneLocation>
<organism evidence="4 6">
    <name type="scientific">Agrobacterium larrymoorei</name>
    <dbReference type="NCBI Taxonomy" id="160699"/>
    <lineage>
        <taxon>Bacteria</taxon>
        <taxon>Pseudomonadati</taxon>
        <taxon>Pseudomonadota</taxon>
        <taxon>Alphaproteobacteria</taxon>
        <taxon>Hyphomicrobiales</taxon>
        <taxon>Rhizobiaceae</taxon>
        <taxon>Rhizobium/Agrobacterium group</taxon>
        <taxon>Agrobacterium</taxon>
    </lineage>
</organism>
<dbReference type="SUPFAM" id="SSF52821">
    <property type="entry name" value="Rhodanese/Cell cycle control phosphatase"/>
    <property type="match status" value="2"/>
</dbReference>
<geneLocation type="plasmid" evidence="6">
    <name>pticfbp5473</name>
</geneLocation>
<dbReference type="InterPro" id="IPR036873">
    <property type="entry name" value="Rhodanese-like_dom_sf"/>
</dbReference>
<sequence length="291" mass="31994">MQTTFPIVSTVWLGDHLDNGDIVILESSVYLERGTATSPGSKFRSGRSEFLSEGRIPNARFADLFEQFSDPNASLPFTRPTRDQFDAAAGALGIGPHTHVIIYDRLAGQWASRLWWVFRSFGHHNVSVLDGGFKKYSREERPVETTSPSPFKPAPYLSKGHDEFVAFRNEINDIVRGMQTASLICLLKPDDYAGTVSVRSRAGHIPGSVNLPFTELLDAKDNTLRNTESLRRAFSEAVPLDGRLIVTYCGGGIASTLGALALATIGYTNTREYDGSLLDWINDPEAPLELG</sequence>
<dbReference type="EMBL" id="CP072169">
    <property type="protein sequence ID" value="QYA10181.1"/>
    <property type="molecule type" value="Genomic_DNA"/>
</dbReference>
<name>A0A4D7E6S5_9HYPH</name>
<dbReference type="PANTHER" id="PTHR11364:SF27">
    <property type="entry name" value="SULFURTRANSFERASE"/>
    <property type="match status" value="1"/>
</dbReference>
<evidence type="ECO:0000313" key="6">
    <source>
        <dbReference type="Proteomes" id="UP000298545"/>
    </source>
</evidence>
<reference evidence="5 7" key="2">
    <citation type="submission" date="2021-03" db="EMBL/GenBank/DDBJ databases">
        <title>Rapid diversification of plasmids in a genus of pathogenic and nitrogen fixing bacteria.</title>
        <authorList>
            <person name="Weisberg A.J."/>
            <person name="Miller M."/>
            <person name="Ream W."/>
            <person name="Grunwald N.J."/>
            <person name="Chang J.H."/>
        </authorList>
    </citation>
    <scope>NUCLEOTIDE SEQUENCE [LARGE SCALE GENOMIC DNA]</scope>
    <source>
        <strain evidence="5 7">AF3.44</strain>
        <plasmid evidence="5 7">pTiAF3.44</plasmid>
    </source>
</reference>
<geneLocation type="plasmid" evidence="4">
    <name>pTiCFBP5473</name>
</geneLocation>
<keyword evidence="7" id="KW-1185">Reference proteome</keyword>
<proteinExistence type="predicted"/>
<feature type="domain" description="Rhodanese" evidence="3">
    <location>
        <begin position="201"/>
        <end position="289"/>
    </location>
</feature>
<evidence type="ECO:0000259" key="3">
    <source>
        <dbReference type="PROSITE" id="PS50206"/>
    </source>
</evidence>
<dbReference type="PANTHER" id="PTHR11364">
    <property type="entry name" value="THIOSULFATE SULFERTANSFERASE"/>
    <property type="match status" value="1"/>
</dbReference>
<dbReference type="Pfam" id="PF00581">
    <property type="entry name" value="Rhodanese"/>
    <property type="match status" value="2"/>
</dbReference>
<feature type="domain" description="Rhodanese" evidence="3">
    <location>
        <begin position="53"/>
        <end position="145"/>
    </location>
</feature>
<dbReference type="SMART" id="SM00450">
    <property type="entry name" value="RHOD"/>
    <property type="match status" value="2"/>
</dbReference>
<evidence type="ECO:0000313" key="4">
    <source>
        <dbReference type="EMBL" id="QCJ01171.1"/>
    </source>
</evidence>
<dbReference type="STRING" id="1367849.GCA_000518585_03890"/>
<evidence type="ECO:0000313" key="5">
    <source>
        <dbReference type="EMBL" id="QYA10181.1"/>
    </source>
</evidence>
<dbReference type="GO" id="GO:0004792">
    <property type="term" value="F:thiosulfate-cyanide sulfurtransferase activity"/>
    <property type="evidence" value="ECO:0007669"/>
    <property type="project" value="TreeGrafter"/>
</dbReference>
<evidence type="ECO:0000256" key="1">
    <source>
        <dbReference type="ARBA" id="ARBA00022679"/>
    </source>
</evidence>
<protein>
    <submittedName>
        <fullName evidence="4">Sulfurtransferase</fullName>
    </submittedName>
</protein>
<keyword evidence="4" id="KW-0614">Plasmid</keyword>
<dbReference type="RefSeq" id="WP_027676458.1">
    <property type="nucleotide sequence ID" value="NZ_CP039694.1"/>
</dbReference>
<dbReference type="PROSITE" id="PS50206">
    <property type="entry name" value="RHODANESE_3"/>
    <property type="match status" value="2"/>
</dbReference>
<dbReference type="InterPro" id="IPR001763">
    <property type="entry name" value="Rhodanese-like_dom"/>
</dbReference>
<dbReference type="Proteomes" id="UP000298545">
    <property type="component" value="Plasmid pTiCFBP5473"/>
</dbReference>
<dbReference type="KEGG" id="alf:CFBP5473_24870"/>
<dbReference type="Gene3D" id="3.40.250.10">
    <property type="entry name" value="Rhodanese-like domain"/>
    <property type="match status" value="2"/>
</dbReference>
<evidence type="ECO:0000313" key="7">
    <source>
        <dbReference type="Proteomes" id="UP000826513"/>
    </source>
</evidence>
<dbReference type="OrthoDB" id="9781034at2"/>
<evidence type="ECO:0000256" key="2">
    <source>
        <dbReference type="ARBA" id="ARBA00022737"/>
    </source>
</evidence>
<accession>A0A4D7E6S5</accession>
<keyword evidence="1 4" id="KW-0808">Transferase</keyword>
<dbReference type="AlphaFoldDB" id="A0A4D7E6S5"/>
<dbReference type="Proteomes" id="UP000826513">
    <property type="component" value="Plasmid pTiAF3.44"/>
</dbReference>
<reference evidence="4 6" key="1">
    <citation type="submission" date="2019-04" db="EMBL/GenBank/DDBJ databases">
        <title>Complete genome sequence of Agrobacterium larrymoorei CFBP5473.</title>
        <authorList>
            <person name="Haryono M."/>
            <person name="Chou L."/>
            <person name="Lin Y.-C."/>
            <person name="Lai E.-M."/>
            <person name="Kuo C.-H."/>
        </authorList>
    </citation>
    <scope>NUCLEOTIDE SEQUENCE [LARGE SCALE GENOMIC DNA]</scope>
    <source>
        <strain evidence="4 6">CFBP5473</strain>
        <plasmid evidence="6">pticfbp5473</plasmid>
        <plasmid evidence="4">pTiCFBP5473</plasmid>
    </source>
</reference>
<dbReference type="InterPro" id="IPR045078">
    <property type="entry name" value="TST/MPST-like"/>
</dbReference>
<keyword evidence="2" id="KW-0677">Repeat</keyword>
<dbReference type="EMBL" id="CP039694">
    <property type="protein sequence ID" value="QCJ01171.1"/>
    <property type="molecule type" value="Genomic_DNA"/>
</dbReference>